<dbReference type="OrthoDB" id="10521618at2759"/>
<keyword evidence="6" id="KW-1185">Reference proteome</keyword>
<dbReference type="InterPro" id="IPR000719">
    <property type="entry name" value="Prot_kinase_dom"/>
</dbReference>
<dbReference type="InterPro" id="IPR050528">
    <property type="entry name" value="L-type_Lectin-RKs"/>
</dbReference>
<keyword evidence="2" id="KW-0067">ATP-binding</keyword>
<accession>A0A5C7HR42</accession>
<comment type="caution">
    <text evidence="5">The sequence shown here is derived from an EMBL/GenBank/DDBJ whole genome shotgun (WGS) entry which is preliminary data.</text>
</comment>
<dbReference type="PANTHER" id="PTHR27007">
    <property type="match status" value="1"/>
</dbReference>
<proteinExistence type="predicted"/>
<dbReference type="EMBL" id="VAHF01000006">
    <property type="protein sequence ID" value="TXG59258.1"/>
    <property type="molecule type" value="Genomic_DNA"/>
</dbReference>
<feature type="compositionally biased region" description="Polar residues" evidence="3">
    <location>
        <begin position="303"/>
        <end position="314"/>
    </location>
</feature>
<dbReference type="Gene3D" id="1.10.510.10">
    <property type="entry name" value="Transferase(Phosphotransferase) domain 1"/>
    <property type="match status" value="1"/>
</dbReference>
<dbReference type="Proteomes" id="UP000323000">
    <property type="component" value="Chromosome 6"/>
</dbReference>
<feature type="compositionally biased region" description="Basic and acidic residues" evidence="3">
    <location>
        <begin position="292"/>
        <end position="302"/>
    </location>
</feature>
<keyword evidence="1" id="KW-0547">Nucleotide-binding</keyword>
<feature type="compositionally biased region" description="Basic and acidic residues" evidence="3">
    <location>
        <begin position="260"/>
        <end position="270"/>
    </location>
</feature>
<evidence type="ECO:0000313" key="6">
    <source>
        <dbReference type="Proteomes" id="UP000323000"/>
    </source>
</evidence>
<evidence type="ECO:0000259" key="4">
    <source>
        <dbReference type="PROSITE" id="PS50011"/>
    </source>
</evidence>
<evidence type="ECO:0000256" key="2">
    <source>
        <dbReference type="ARBA" id="ARBA00022840"/>
    </source>
</evidence>
<evidence type="ECO:0000256" key="3">
    <source>
        <dbReference type="SAM" id="MobiDB-lite"/>
    </source>
</evidence>
<dbReference type="Pfam" id="PF00069">
    <property type="entry name" value="Pkinase"/>
    <property type="match status" value="1"/>
</dbReference>
<sequence length="314" mass="34834">MSGISGRDIKASNVHVFLDKDMNVRFCDFGLAGMHHHEQLATTTQVIGTAGYYMAPERLEQDKLASTQTDVFGFGFLVLEVVGQRRPIEDGKPNLLHWLCMLIELLSALNETLRSRAAEMGIILNAVHAYVLVLKQTISVSVKMAGRNRWTTRNPDDPYDSGQVDPGPDDCCCSWFKPKSKTEDTNREGKGKEYSKIKKNGKYTAPNTANVTKSKDQGYSSSEENNASHGGTRPEKTISSTVEQASTLKEIKNRQVVILEDQHKGVHKPEYNTGPDLTKKESSSPEQAAGVQKREGKQKETKGINNNGEQFKDC</sequence>
<dbReference type="SUPFAM" id="SSF56112">
    <property type="entry name" value="Protein kinase-like (PK-like)"/>
    <property type="match status" value="1"/>
</dbReference>
<dbReference type="InterPro" id="IPR011009">
    <property type="entry name" value="Kinase-like_dom_sf"/>
</dbReference>
<feature type="domain" description="Protein kinase" evidence="4">
    <location>
        <begin position="1"/>
        <end position="160"/>
    </location>
</feature>
<organism evidence="5 6">
    <name type="scientific">Acer yangbiense</name>
    <dbReference type="NCBI Taxonomy" id="1000413"/>
    <lineage>
        <taxon>Eukaryota</taxon>
        <taxon>Viridiplantae</taxon>
        <taxon>Streptophyta</taxon>
        <taxon>Embryophyta</taxon>
        <taxon>Tracheophyta</taxon>
        <taxon>Spermatophyta</taxon>
        <taxon>Magnoliopsida</taxon>
        <taxon>eudicotyledons</taxon>
        <taxon>Gunneridae</taxon>
        <taxon>Pentapetalae</taxon>
        <taxon>rosids</taxon>
        <taxon>malvids</taxon>
        <taxon>Sapindales</taxon>
        <taxon>Sapindaceae</taxon>
        <taxon>Hippocastanoideae</taxon>
        <taxon>Acereae</taxon>
        <taxon>Acer</taxon>
    </lineage>
</organism>
<name>A0A5C7HR42_9ROSI</name>
<dbReference type="PROSITE" id="PS50011">
    <property type="entry name" value="PROTEIN_KINASE_DOM"/>
    <property type="match status" value="1"/>
</dbReference>
<feature type="region of interest" description="Disordered" evidence="3">
    <location>
        <begin position="181"/>
        <end position="243"/>
    </location>
</feature>
<feature type="compositionally biased region" description="Polar residues" evidence="3">
    <location>
        <begin position="205"/>
        <end position="229"/>
    </location>
</feature>
<dbReference type="GO" id="GO:0004672">
    <property type="term" value="F:protein kinase activity"/>
    <property type="evidence" value="ECO:0007669"/>
    <property type="project" value="InterPro"/>
</dbReference>
<protein>
    <recommendedName>
        <fullName evidence="4">Protein kinase domain-containing protein</fullName>
    </recommendedName>
</protein>
<evidence type="ECO:0000313" key="5">
    <source>
        <dbReference type="EMBL" id="TXG59258.1"/>
    </source>
</evidence>
<dbReference type="AlphaFoldDB" id="A0A5C7HR42"/>
<feature type="compositionally biased region" description="Basic and acidic residues" evidence="3">
    <location>
        <begin position="181"/>
        <end position="196"/>
    </location>
</feature>
<gene>
    <name evidence="5" type="ORF">EZV62_013831</name>
</gene>
<evidence type="ECO:0000256" key="1">
    <source>
        <dbReference type="ARBA" id="ARBA00022741"/>
    </source>
</evidence>
<reference evidence="6" key="1">
    <citation type="journal article" date="2019" name="Gigascience">
        <title>De novo genome assembly of the endangered Acer yangbiense, a plant species with extremely small populations endemic to Yunnan Province, China.</title>
        <authorList>
            <person name="Yang J."/>
            <person name="Wariss H.M."/>
            <person name="Tao L."/>
            <person name="Zhang R."/>
            <person name="Yun Q."/>
            <person name="Hollingsworth P."/>
            <person name="Dao Z."/>
            <person name="Luo G."/>
            <person name="Guo H."/>
            <person name="Ma Y."/>
            <person name="Sun W."/>
        </authorList>
    </citation>
    <scope>NUCLEOTIDE SEQUENCE [LARGE SCALE GENOMIC DNA]</scope>
    <source>
        <strain evidence="6">cv. Malutang</strain>
    </source>
</reference>
<feature type="region of interest" description="Disordered" evidence="3">
    <location>
        <begin position="256"/>
        <end position="314"/>
    </location>
</feature>
<dbReference type="GO" id="GO:0005524">
    <property type="term" value="F:ATP binding"/>
    <property type="evidence" value="ECO:0007669"/>
    <property type="project" value="UniProtKB-KW"/>
</dbReference>